<accession>A0A1W6SSN7</accession>
<evidence type="ECO:0000313" key="2">
    <source>
        <dbReference type="EMBL" id="ARO88824.1"/>
    </source>
</evidence>
<feature type="domain" description="TraI-like C-terminal" evidence="1">
    <location>
        <begin position="9"/>
        <end position="95"/>
    </location>
</feature>
<dbReference type="EMBL" id="CP021106">
    <property type="protein sequence ID" value="ARO88824.1"/>
    <property type="molecule type" value="Genomic_DNA"/>
</dbReference>
<dbReference type="InterPro" id="IPR054461">
    <property type="entry name" value="TraI-like_C"/>
</dbReference>
<dbReference type="KEGG" id="nlc:EBAPG3_014180"/>
<protein>
    <recommendedName>
        <fullName evidence="1">TraI-like C-terminal domain-containing protein</fullName>
    </recommendedName>
</protein>
<dbReference type="OrthoDB" id="279005at2"/>
<dbReference type="eggNOG" id="COG3843">
    <property type="taxonomic scope" value="Bacteria"/>
</dbReference>
<dbReference type="RefSeq" id="WP_004180126.1">
    <property type="nucleotide sequence ID" value="NZ_CP021106.3"/>
</dbReference>
<evidence type="ECO:0000313" key="3">
    <source>
        <dbReference type="Proteomes" id="UP000012179"/>
    </source>
</evidence>
<dbReference type="Proteomes" id="UP000012179">
    <property type="component" value="Chromosome"/>
</dbReference>
<evidence type="ECO:0000259" key="1">
    <source>
        <dbReference type="Pfam" id="PF22287"/>
    </source>
</evidence>
<keyword evidence="3" id="KW-1185">Reference proteome</keyword>
<dbReference type="Pfam" id="PF22287">
    <property type="entry name" value="TraI-like_C"/>
    <property type="match status" value="1"/>
</dbReference>
<gene>
    <name evidence="2" type="ORF">EBAPG3_014180</name>
</gene>
<proteinExistence type="predicted"/>
<sequence length="101" mass="11172">MMRSPGEAAARHYIAEREAKRVLIQDIPRHTSCRAGQGGYAQYAGWRQIDGHALILLKTNEAEISVMPVDAVTLARVKRLKLGSEVIFNADGTVRKKGRSL</sequence>
<name>A0A1W6SSN7_9PROT</name>
<dbReference type="AlphaFoldDB" id="A0A1W6SSN7"/>
<reference evidence="2 3" key="1">
    <citation type="journal article" date="2015" name="Int. J. Syst. Evol. Microbiol.">
        <title>Nitrosospira lacus sp. nov., a psychrotolerant, ammonia-oxidizing bacterium from sandy lake sediment.</title>
        <authorList>
            <person name="Urakawa H."/>
            <person name="Garcia J.C."/>
            <person name="Nielsen J.L."/>
            <person name="Le V.Q."/>
            <person name="Kozlowski J.A."/>
            <person name="Stein L.Y."/>
            <person name="Lim C.K."/>
            <person name="Pommerening-Roser A."/>
            <person name="Martens-Habbena W."/>
            <person name="Stahl D.A."/>
            <person name="Klotz M.G."/>
        </authorList>
    </citation>
    <scope>NUCLEOTIDE SEQUENCE [LARGE SCALE GENOMIC DNA]</scope>
    <source>
        <strain evidence="2 3">APG3</strain>
    </source>
</reference>
<organism evidence="2 3">
    <name type="scientific">Nitrosospira lacus</name>
    <dbReference type="NCBI Taxonomy" id="1288494"/>
    <lineage>
        <taxon>Bacteria</taxon>
        <taxon>Pseudomonadati</taxon>
        <taxon>Pseudomonadota</taxon>
        <taxon>Betaproteobacteria</taxon>
        <taxon>Nitrosomonadales</taxon>
        <taxon>Nitrosomonadaceae</taxon>
        <taxon>Nitrosospira</taxon>
    </lineage>
</organism>